<dbReference type="GO" id="GO:0051539">
    <property type="term" value="F:4 iron, 4 sulfur cluster binding"/>
    <property type="evidence" value="ECO:0007669"/>
    <property type="project" value="TreeGrafter"/>
</dbReference>
<dbReference type="Proteomes" id="UP000316008">
    <property type="component" value="Unassembled WGS sequence"/>
</dbReference>
<organism evidence="10 11">
    <name type="scientific">Fluviicola chungangensis</name>
    <dbReference type="NCBI Taxonomy" id="2597671"/>
    <lineage>
        <taxon>Bacteria</taxon>
        <taxon>Pseudomonadati</taxon>
        <taxon>Bacteroidota</taxon>
        <taxon>Flavobacteriia</taxon>
        <taxon>Flavobacteriales</taxon>
        <taxon>Crocinitomicaceae</taxon>
        <taxon>Fluviicola</taxon>
    </lineage>
</organism>
<dbReference type="GO" id="GO:0140663">
    <property type="term" value="F:ATP-dependent FeS chaperone activity"/>
    <property type="evidence" value="ECO:0007669"/>
    <property type="project" value="InterPro"/>
</dbReference>
<dbReference type="Gene3D" id="3.30.300.130">
    <property type="entry name" value="Fe-S cluster assembly (FSCA)"/>
    <property type="match status" value="1"/>
</dbReference>
<comment type="similarity">
    <text evidence="1">In the N-terminal section; belongs to the MIP18 family.</text>
</comment>
<keyword evidence="8" id="KW-0378">Hydrolase</keyword>
<dbReference type="PROSITE" id="PS01215">
    <property type="entry name" value="MRP"/>
    <property type="match status" value="1"/>
</dbReference>
<dbReference type="GO" id="GO:0016226">
    <property type="term" value="P:iron-sulfur cluster assembly"/>
    <property type="evidence" value="ECO:0007669"/>
    <property type="project" value="InterPro"/>
</dbReference>
<dbReference type="InterPro" id="IPR000808">
    <property type="entry name" value="Mrp-like_CS"/>
</dbReference>
<dbReference type="GO" id="GO:0016887">
    <property type="term" value="F:ATP hydrolysis activity"/>
    <property type="evidence" value="ECO:0007669"/>
    <property type="project" value="UniProtKB-UniRule"/>
</dbReference>
<accession>A0A556MNT7</accession>
<dbReference type="Pfam" id="PF01883">
    <property type="entry name" value="FeS_assembly_P"/>
    <property type="match status" value="1"/>
</dbReference>
<dbReference type="InterPro" id="IPR034904">
    <property type="entry name" value="FSCA_dom_sf"/>
</dbReference>
<evidence type="ECO:0000256" key="4">
    <source>
        <dbReference type="ARBA" id="ARBA00022741"/>
    </source>
</evidence>
<comment type="subunit">
    <text evidence="8">Homodimer.</text>
</comment>
<dbReference type="SUPFAM" id="SSF117916">
    <property type="entry name" value="Fe-S cluster assembly (FSCA) domain-like"/>
    <property type="match status" value="1"/>
</dbReference>
<dbReference type="PANTHER" id="PTHR42961">
    <property type="entry name" value="IRON-SULFUR PROTEIN NUBPL"/>
    <property type="match status" value="1"/>
</dbReference>
<dbReference type="EMBL" id="VLPL01000007">
    <property type="protein sequence ID" value="TSJ41566.1"/>
    <property type="molecule type" value="Genomic_DNA"/>
</dbReference>
<dbReference type="GO" id="GO:0005524">
    <property type="term" value="F:ATP binding"/>
    <property type="evidence" value="ECO:0007669"/>
    <property type="project" value="UniProtKB-UniRule"/>
</dbReference>
<dbReference type="Gene3D" id="3.40.50.300">
    <property type="entry name" value="P-loop containing nucleotide triphosphate hydrolases"/>
    <property type="match status" value="1"/>
</dbReference>
<dbReference type="InterPro" id="IPR027417">
    <property type="entry name" value="P-loop_NTPase"/>
</dbReference>
<dbReference type="Pfam" id="PF10609">
    <property type="entry name" value="ParA"/>
    <property type="match status" value="1"/>
</dbReference>
<sequence>MTKEAVLEVLGTILEPDLKKDIVTLNFVEDLQIEDSKIILTIYVSNPALHARKRMQEAVEFNLKRVFGESVEITCMVKGLPSEARETHRKILPEVKHIIAVASGKGGVGKSTVTANLAGGLAKAGFRVGIVDADIYGPSIPTMFDVVGERPTMLDVDGKPMINPVMSYGIKILSMGFFSQNDEAIVWRGPMAAKAMTQLFTDAYWGELDYLLIDLPPGTGDIHLSLVQTVPLDGVVIVSTPQEVALADARKGVNMFKLDTINVPIVGLVENMSWFTPAELPENKYYIFGRDGVKNLAAGMNETFLGHIPLVQGVRESGDVGRPAVFQENTPTALAFEELVRIFVEEVNVLKARKAIKTQKDGVK</sequence>
<evidence type="ECO:0000256" key="1">
    <source>
        <dbReference type="ARBA" id="ARBA00007352"/>
    </source>
</evidence>
<keyword evidence="5 8" id="KW-0067">ATP-binding</keyword>
<evidence type="ECO:0000256" key="8">
    <source>
        <dbReference type="HAMAP-Rule" id="MF_02040"/>
    </source>
</evidence>
<proteinExistence type="inferred from homology"/>
<keyword evidence="7 8" id="KW-0411">Iron-sulfur</keyword>
<dbReference type="InterPro" id="IPR033756">
    <property type="entry name" value="YlxH/NBP35"/>
</dbReference>
<evidence type="ECO:0000256" key="6">
    <source>
        <dbReference type="ARBA" id="ARBA00023004"/>
    </source>
</evidence>
<dbReference type="InterPro" id="IPR019591">
    <property type="entry name" value="Mrp/NBP35_ATP-bd"/>
</dbReference>
<gene>
    <name evidence="10" type="ORF">FO442_13965</name>
</gene>
<evidence type="ECO:0000256" key="2">
    <source>
        <dbReference type="ARBA" id="ARBA00008205"/>
    </source>
</evidence>
<comment type="similarity">
    <text evidence="8">Belongs to the Mrp/NBP35 ATP-binding proteins family.</text>
</comment>
<evidence type="ECO:0000313" key="10">
    <source>
        <dbReference type="EMBL" id="TSJ41566.1"/>
    </source>
</evidence>
<feature type="domain" description="MIP18 family-like" evidence="9">
    <location>
        <begin position="3"/>
        <end position="73"/>
    </location>
</feature>
<comment type="similarity">
    <text evidence="2">In the C-terminal section; belongs to the Mrp/NBP35 ATP-binding proteins family.</text>
</comment>
<keyword evidence="11" id="KW-1185">Reference proteome</keyword>
<evidence type="ECO:0000259" key="9">
    <source>
        <dbReference type="Pfam" id="PF01883"/>
    </source>
</evidence>
<evidence type="ECO:0000256" key="3">
    <source>
        <dbReference type="ARBA" id="ARBA00022723"/>
    </source>
</evidence>
<dbReference type="OrthoDB" id="9809679at2"/>
<comment type="function">
    <text evidence="8">Binds and transfers iron-sulfur (Fe-S) clusters to target apoproteins. Can hydrolyze ATP.</text>
</comment>
<comment type="caution">
    <text evidence="10">The sequence shown here is derived from an EMBL/GenBank/DDBJ whole genome shotgun (WGS) entry which is preliminary data.</text>
</comment>
<protein>
    <recommendedName>
        <fullName evidence="8">Iron-sulfur cluster carrier protein</fullName>
    </recommendedName>
</protein>
<name>A0A556MNT7_9FLAO</name>
<dbReference type="PANTHER" id="PTHR42961:SF2">
    <property type="entry name" value="IRON-SULFUR PROTEIN NUBPL"/>
    <property type="match status" value="1"/>
</dbReference>
<keyword evidence="3 8" id="KW-0479">Metal-binding</keyword>
<reference evidence="10 11" key="1">
    <citation type="submission" date="2019-07" db="EMBL/GenBank/DDBJ databases">
        <authorList>
            <person name="Huq M.A."/>
        </authorList>
    </citation>
    <scope>NUCLEOTIDE SEQUENCE [LARGE SCALE GENOMIC DNA]</scope>
    <source>
        <strain evidence="10 11">MAH-3</strain>
    </source>
</reference>
<dbReference type="GO" id="GO:0046872">
    <property type="term" value="F:metal ion binding"/>
    <property type="evidence" value="ECO:0007669"/>
    <property type="project" value="UniProtKB-KW"/>
</dbReference>
<keyword evidence="6 8" id="KW-0408">Iron</keyword>
<dbReference type="InterPro" id="IPR044304">
    <property type="entry name" value="NUBPL-like"/>
</dbReference>
<dbReference type="CDD" id="cd02037">
    <property type="entry name" value="Mrp_NBP35"/>
    <property type="match status" value="1"/>
</dbReference>
<dbReference type="InterPro" id="IPR002744">
    <property type="entry name" value="MIP18-like"/>
</dbReference>
<keyword evidence="4 8" id="KW-0547">Nucleotide-binding</keyword>
<feature type="binding site" evidence="8">
    <location>
        <begin position="104"/>
        <end position="111"/>
    </location>
    <ligand>
        <name>ATP</name>
        <dbReference type="ChEBI" id="CHEBI:30616"/>
    </ligand>
</feature>
<evidence type="ECO:0000256" key="5">
    <source>
        <dbReference type="ARBA" id="ARBA00022840"/>
    </source>
</evidence>
<dbReference type="HAMAP" id="MF_02040">
    <property type="entry name" value="Mrp_NBP35"/>
    <property type="match status" value="1"/>
</dbReference>
<evidence type="ECO:0000313" key="11">
    <source>
        <dbReference type="Proteomes" id="UP000316008"/>
    </source>
</evidence>
<dbReference type="FunFam" id="3.40.50.300:FF:001119">
    <property type="entry name" value="Iron-sulfur cluster carrier protein"/>
    <property type="match status" value="1"/>
</dbReference>
<evidence type="ECO:0000256" key="7">
    <source>
        <dbReference type="ARBA" id="ARBA00023014"/>
    </source>
</evidence>
<dbReference type="RefSeq" id="WP_144333827.1">
    <property type="nucleotide sequence ID" value="NZ_VLPL01000007.1"/>
</dbReference>
<dbReference type="SUPFAM" id="SSF52540">
    <property type="entry name" value="P-loop containing nucleoside triphosphate hydrolases"/>
    <property type="match status" value="1"/>
</dbReference>
<dbReference type="AlphaFoldDB" id="A0A556MNT7"/>